<dbReference type="OrthoDB" id="323772at2"/>
<dbReference type="SUPFAM" id="SSF160104">
    <property type="entry name" value="Acetoacetate decarboxylase-like"/>
    <property type="match status" value="1"/>
</dbReference>
<organism evidence="2 3">
    <name type="scientific">Salinarimonas soli</name>
    <dbReference type="NCBI Taxonomy" id="1638099"/>
    <lineage>
        <taxon>Bacteria</taxon>
        <taxon>Pseudomonadati</taxon>
        <taxon>Pseudomonadota</taxon>
        <taxon>Alphaproteobacteria</taxon>
        <taxon>Hyphomicrobiales</taxon>
        <taxon>Salinarimonadaceae</taxon>
        <taxon>Salinarimonas</taxon>
    </lineage>
</organism>
<accession>A0A5B2VRX9</accession>
<evidence type="ECO:0008006" key="4">
    <source>
        <dbReference type="Google" id="ProtNLM"/>
    </source>
</evidence>
<keyword evidence="3" id="KW-1185">Reference proteome</keyword>
<reference evidence="2 3" key="1">
    <citation type="submission" date="2019-09" db="EMBL/GenBank/DDBJ databases">
        <title>Salinarimonas rosea gen. nov., sp. nov., a new member of the a-2 subgroup of the Proteobacteria.</title>
        <authorList>
            <person name="Liu J."/>
        </authorList>
    </citation>
    <scope>NUCLEOTIDE SEQUENCE [LARGE SCALE GENOMIC DNA]</scope>
    <source>
        <strain evidence="2 3">BN140002</strain>
    </source>
</reference>
<feature type="compositionally biased region" description="Basic and acidic residues" evidence="1">
    <location>
        <begin position="37"/>
        <end position="47"/>
    </location>
</feature>
<dbReference type="EMBL" id="VUOA01000009">
    <property type="protein sequence ID" value="KAA2241096.1"/>
    <property type="molecule type" value="Genomic_DNA"/>
</dbReference>
<dbReference type="Gene3D" id="2.40.400.10">
    <property type="entry name" value="Acetoacetate decarboxylase-like"/>
    <property type="match status" value="1"/>
</dbReference>
<dbReference type="InterPro" id="IPR023375">
    <property type="entry name" value="ADC_dom_sf"/>
</dbReference>
<evidence type="ECO:0000313" key="3">
    <source>
        <dbReference type="Proteomes" id="UP000323142"/>
    </source>
</evidence>
<evidence type="ECO:0000313" key="2">
    <source>
        <dbReference type="EMBL" id="KAA2241096.1"/>
    </source>
</evidence>
<name>A0A5B2VRX9_9HYPH</name>
<dbReference type="InterPro" id="IPR010451">
    <property type="entry name" value="Acetoacetate_decarboxylase"/>
</dbReference>
<feature type="compositionally biased region" description="Basic residues" evidence="1">
    <location>
        <begin position="93"/>
        <end position="105"/>
    </location>
</feature>
<sequence length="357" mass="38654">MIRSGLERRCYETPLRTPRTGSRAERTAGPEISQVRGRRDDQPEGSRHHARSGRAGTRASLQGSSGDQRPGILDGAAARRRGNLYAAADPRQRRGGVHPRGRGGRSRADADLVREKRLRHVRSRPQGADVLQSRSEVTVSPNEGADAAYPPAPWRLLATVWVSLWQLPRTLVPTDALGSEARLQTFQDRTLVATAFADYRSGGDLVYREILAAVRVRVDGRTYTHVPRIWVDLPASVAGAREMWLIPKELARFSGTFGGVALSAAADTLEGCRIAEIAFQPTIALPGRWPVRTELAQWAFAGTASSKRALTKVRASARVSLGTAAWTIAPDGPLGFLAGRSPSASVCLRDVTLTFGG</sequence>
<comment type="caution">
    <text evidence="2">The sequence shown here is derived from an EMBL/GenBank/DDBJ whole genome shotgun (WGS) entry which is preliminary data.</text>
</comment>
<feature type="compositionally biased region" description="Polar residues" evidence="1">
    <location>
        <begin position="132"/>
        <end position="141"/>
    </location>
</feature>
<feature type="region of interest" description="Disordered" evidence="1">
    <location>
        <begin position="1"/>
        <end position="144"/>
    </location>
</feature>
<evidence type="ECO:0000256" key="1">
    <source>
        <dbReference type="SAM" id="MobiDB-lite"/>
    </source>
</evidence>
<gene>
    <name evidence="2" type="ORF">F0L46_04670</name>
</gene>
<reference evidence="2 3" key="2">
    <citation type="submission" date="2019-09" db="EMBL/GenBank/DDBJ databases">
        <authorList>
            <person name="Jin C."/>
        </authorList>
    </citation>
    <scope>NUCLEOTIDE SEQUENCE [LARGE SCALE GENOMIC DNA]</scope>
    <source>
        <strain evidence="2 3">BN140002</strain>
    </source>
</reference>
<dbReference type="Proteomes" id="UP000323142">
    <property type="component" value="Unassembled WGS sequence"/>
</dbReference>
<dbReference type="Pfam" id="PF06314">
    <property type="entry name" value="ADC"/>
    <property type="match status" value="1"/>
</dbReference>
<protein>
    <recommendedName>
        <fullName evidence="4">Acetoacetate decarboxylase</fullName>
    </recommendedName>
</protein>
<feature type="compositionally biased region" description="Basic and acidic residues" evidence="1">
    <location>
        <begin position="1"/>
        <end position="11"/>
    </location>
</feature>
<feature type="compositionally biased region" description="Basic and acidic residues" evidence="1">
    <location>
        <begin position="106"/>
        <end position="115"/>
    </location>
</feature>
<proteinExistence type="predicted"/>
<dbReference type="GO" id="GO:0016829">
    <property type="term" value="F:lyase activity"/>
    <property type="evidence" value="ECO:0007669"/>
    <property type="project" value="InterPro"/>
</dbReference>
<dbReference type="AlphaFoldDB" id="A0A5B2VRX9"/>